<protein>
    <submittedName>
        <fullName evidence="1">Uncharacterized protein</fullName>
    </submittedName>
</protein>
<name>A0A0A8ZF64_ARUDO</name>
<sequence length="30" mass="3699">MLLELCKLYFSLKLNWSLDKYAAWILCKYK</sequence>
<evidence type="ECO:0000313" key="1">
    <source>
        <dbReference type="EMBL" id="JAD35390.1"/>
    </source>
</evidence>
<dbReference type="AlphaFoldDB" id="A0A0A8ZF64"/>
<dbReference type="EMBL" id="GBRH01262505">
    <property type="protein sequence ID" value="JAD35390.1"/>
    <property type="molecule type" value="Transcribed_RNA"/>
</dbReference>
<accession>A0A0A8ZF64</accession>
<organism evidence="1">
    <name type="scientific">Arundo donax</name>
    <name type="common">Giant reed</name>
    <name type="synonym">Donax arundinaceus</name>
    <dbReference type="NCBI Taxonomy" id="35708"/>
    <lineage>
        <taxon>Eukaryota</taxon>
        <taxon>Viridiplantae</taxon>
        <taxon>Streptophyta</taxon>
        <taxon>Embryophyta</taxon>
        <taxon>Tracheophyta</taxon>
        <taxon>Spermatophyta</taxon>
        <taxon>Magnoliopsida</taxon>
        <taxon>Liliopsida</taxon>
        <taxon>Poales</taxon>
        <taxon>Poaceae</taxon>
        <taxon>PACMAD clade</taxon>
        <taxon>Arundinoideae</taxon>
        <taxon>Arundineae</taxon>
        <taxon>Arundo</taxon>
    </lineage>
</organism>
<reference evidence="1" key="2">
    <citation type="journal article" date="2015" name="Data Brief">
        <title>Shoot transcriptome of the giant reed, Arundo donax.</title>
        <authorList>
            <person name="Barrero R.A."/>
            <person name="Guerrero F.D."/>
            <person name="Moolhuijzen P."/>
            <person name="Goolsby J.A."/>
            <person name="Tidwell J."/>
            <person name="Bellgard S.E."/>
            <person name="Bellgard M.I."/>
        </authorList>
    </citation>
    <scope>NUCLEOTIDE SEQUENCE</scope>
    <source>
        <tissue evidence="1">Shoot tissue taken approximately 20 cm above the soil surface</tissue>
    </source>
</reference>
<reference evidence="1" key="1">
    <citation type="submission" date="2014-09" db="EMBL/GenBank/DDBJ databases">
        <authorList>
            <person name="Magalhaes I.L.F."/>
            <person name="Oliveira U."/>
            <person name="Santos F.R."/>
            <person name="Vidigal T.H.D.A."/>
            <person name="Brescovit A.D."/>
            <person name="Santos A.J."/>
        </authorList>
    </citation>
    <scope>NUCLEOTIDE SEQUENCE</scope>
    <source>
        <tissue evidence="1">Shoot tissue taken approximately 20 cm above the soil surface</tissue>
    </source>
</reference>
<proteinExistence type="predicted"/>